<comment type="subcellular location">
    <subcellularLocation>
        <location evidence="1">Mitochondrion</location>
    </subcellularLocation>
</comment>
<dbReference type="OrthoDB" id="420076at2759"/>
<dbReference type="STRING" id="2282107.A0A286UM35"/>
<feature type="region of interest" description="Disordered" evidence="7">
    <location>
        <begin position="1"/>
        <end position="35"/>
    </location>
</feature>
<feature type="binding site" evidence="6">
    <location>
        <position position="742"/>
    </location>
    <ligand>
        <name>Zn(2+)</name>
        <dbReference type="ChEBI" id="CHEBI:29105"/>
    </ligand>
</feature>
<dbReference type="GO" id="GO:0070403">
    <property type="term" value="F:NAD+ binding"/>
    <property type="evidence" value="ECO:0007669"/>
    <property type="project" value="InterPro"/>
</dbReference>
<feature type="binding site" evidence="6">
    <location>
        <position position="695"/>
    </location>
    <ligand>
        <name>Zn(2+)</name>
        <dbReference type="ChEBI" id="CHEBI:29105"/>
    </ligand>
</feature>
<dbReference type="InParanoid" id="A0A286UM35"/>
<dbReference type="Gene3D" id="3.40.50.1220">
    <property type="entry name" value="TPP-binding domain"/>
    <property type="match status" value="1"/>
</dbReference>
<dbReference type="InterPro" id="IPR003000">
    <property type="entry name" value="Sirtuin"/>
</dbReference>
<dbReference type="PROSITE" id="PS51746">
    <property type="entry name" value="PPM_2"/>
    <property type="match status" value="1"/>
</dbReference>
<sequence length="848" mass="93268">MMMQIHNRAEGSSGSISEEQPVPAPPLSAHSSSSSFSCPYTPLSPRTAEDKLVDLTHPYTGILDLSGRKADGLSFQPCTETRCQDRYVIEQFPVRGSGSLGARADDAALWTLTGVFDGHLGEATVEHVAHHLPVIVQEFLEETVNKSGQASLSDPKVVSDLLKRAFISFDNDISNDVLELFPGGLSSLDGLSDEYIRSVINDYENGLQNYKKVQLNLYGTTALVALVDPQQENLWIANLGDCQAVLATQLASGKWSGELLTEIHNGSNPREVERIRQEHPNEPDCVVNGRILGAIAPFRCFGDQPFKQPPKYTERILFNLDRGENAVGDPRGAWNHLIQRNLTPPYLSAVPDVVHRRIMPRSQAEPEALKQVLILCTDGLPDLLEDIPVQGQAQRYADALFSPDHGSADFDVETNLALRILKHLINDAGVLQLKTPKLKLERDKMFAAQRVVQSSSGSVRRKLITQARSFSNTPDSSTSKPESSHHGYLNAERKRKLVTLYHKTENFITAENLSASIDKTFTRRIASYTGKELKGKTWLKDDLTELRGNPKMTRVSAAGWRLMAGPQGLSNKDYRLKTALYGLDESQKASLEMAEELEKVNASDSKDGQSQPSSREKALSVSPNSAHYALAMLSFSTFRQMISPGSSFTLITQNVDGLSRRALDSVQARASEIGMPLSKPDPMLEMHGRLFDVRCTSRDCGHTEWNDTSPICQALAGTEDLVDQGSIEPDIPTTELPRCKNCGKLARPGVVWFGEQPMHLRTIDELVTKADLCLVIGTSSTVYPAAMYAGKVKAHGGKIAVFNIERSEGDDEADFLFLGPCEETLTECLGLKLESIVKVDEQGEPSEV</sequence>
<dbReference type="InterPro" id="IPR001932">
    <property type="entry name" value="PPM-type_phosphatase-like_dom"/>
</dbReference>
<comment type="caution">
    <text evidence="10">The sequence shown here is derived from an EMBL/GenBank/DDBJ whole genome shotgun (WGS) entry which is preliminary data.</text>
</comment>
<keyword evidence="4" id="KW-0520">NAD</keyword>
<dbReference type="InterPro" id="IPR026590">
    <property type="entry name" value="Ssirtuin_cat_dom"/>
</dbReference>
<evidence type="ECO:0000259" key="9">
    <source>
        <dbReference type="PROSITE" id="PS51746"/>
    </source>
</evidence>
<reference evidence="10 11" key="1">
    <citation type="journal article" date="2017" name="Mol. Ecol.">
        <title>Comparative and population genomic landscape of Phellinus noxius: A hypervariable fungus causing root rot in trees.</title>
        <authorList>
            <person name="Chung C.L."/>
            <person name="Lee T.J."/>
            <person name="Akiba M."/>
            <person name="Lee H.H."/>
            <person name="Kuo T.H."/>
            <person name="Liu D."/>
            <person name="Ke H.M."/>
            <person name="Yokoi T."/>
            <person name="Roa M.B."/>
            <person name="Lu M.J."/>
            <person name="Chang Y.Y."/>
            <person name="Ann P.J."/>
            <person name="Tsai J.N."/>
            <person name="Chen C.Y."/>
            <person name="Tzean S.S."/>
            <person name="Ota Y."/>
            <person name="Hattori T."/>
            <person name="Sahashi N."/>
            <person name="Liou R.F."/>
            <person name="Kikuchi T."/>
            <person name="Tsai I.J."/>
        </authorList>
    </citation>
    <scope>NUCLEOTIDE SEQUENCE [LARGE SCALE GENOMIC DNA]</scope>
    <source>
        <strain evidence="10 11">FFPRI411160</strain>
    </source>
</reference>
<evidence type="ECO:0000256" key="7">
    <source>
        <dbReference type="SAM" id="MobiDB-lite"/>
    </source>
</evidence>
<keyword evidence="11" id="KW-1185">Reference proteome</keyword>
<dbReference type="CDD" id="cd00143">
    <property type="entry name" value="PP2Cc"/>
    <property type="match status" value="1"/>
</dbReference>
<evidence type="ECO:0000313" key="11">
    <source>
        <dbReference type="Proteomes" id="UP000217199"/>
    </source>
</evidence>
<dbReference type="Pfam" id="PF00481">
    <property type="entry name" value="PP2C"/>
    <property type="match status" value="1"/>
</dbReference>
<dbReference type="InterPro" id="IPR036457">
    <property type="entry name" value="PPM-type-like_dom_sf"/>
</dbReference>
<feature type="domain" description="PPM-type phosphatase" evidence="9">
    <location>
        <begin position="96"/>
        <end position="420"/>
    </location>
</feature>
<dbReference type="PANTHER" id="PTHR11085:SF10">
    <property type="entry name" value="NAD-DEPENDENT PROTEIN DEACYLASE SIRTUIN-5, MITOCHONDRIAL-RELATED"/>
    <property type="match status" value="1"/>
</dbReference>
<evidence type="ECO:0000256" key="1">
    <source>
        <dbReference type="ARBA" id="ARBA00004173"/>
    </source>
</evidence>
<feature type="region of interest" description="Disordered" evidence="7">
    <location>
        <begin position="597"/>
        <end position="621"/>
    </location>
</feature>
<evidence type="ECO:0000313" key="10">
    <source>
        <dbReference type="EMBL" id="PAV20676.1"/>
    </source>
</evidence>
<feature type="compositionally biased region" description="Polar residues" evidence="7">
    <location>
        <begin position="466"/>
        <end position="481"/>
    </location>
</feature>
<feature type="binding site" evidence="6">
    <location>
        <position position="700"/>
    </location>
    <ligand>
        <name>Zn(2+)</name>
        <dbReference type="ChEBI" id="CHEBI:29105"/>
    </ligand>
</feature>
<proteinExistence type="inferred from homology"/>
<feature type="compositionally biased region" description="Basic and acidic residues" evidence="7">
    <location>
        <begin position="597"/>
        <end position="607"/>
    </location>
</feature>
<feature type="active site" description="Proton acceptor" evidence="6">
    <location>
        <position position="687"/>
    </location>
</feature>
<dbReference type="SMART" id="SM00332">
    <property type="entry name" value="PP2Cc"/>
    <property type="match status" value="1"/>
</dbReference>
<dbReference type="Pfam" id="PF02146">
    <property type="entry name" value="SIR2"/>
    <property type="match status" value="1"/>
</dbReference>
<keyword evidence="5" id="KW-0496">Mitochondrion</keyword>
<feature type="domain" description="Deacetylase sirtuin-type" evidence="8">
    <location>
        <begin position="503"/>
        <end position="832"/>
    </location>
</feature>
<dbReference type="AlphaFoldDB" id="A0A286UM35"/>
<keyword evidence="6" id="KW-0479">Metal-binding</keyword>
<feature type="binding site" evidence="6">
    <location>
        <position position="739"/>
    </location>
    <ligand>
        <name>Zn(2+)</name>
        <dbReference type="ChEBI" id="CHEBI:29105"/>
    </ligand>
</feature>
<dbReference type="Proteomes" id="UP000217199">
    <property type="component" value="Unassembled WGS sequence"/>
</dbReference>
<dbReference type="GO" id="GO:0017136">
    <property type="term" value="F:histone deacetylase activity, NAD-dependent"/>
    <property type="evidence" value="ECO:0007669"/>
    <property type="project" value="TreeGrafter"/>
</dbReference>
<dbReference type="SUPFAM" id="SSF52467">
    <property type="entry name" value="DHS-like NAD/FAD-binding domain"/>
    <property type="match status" value="1"/>
</dbReference>
<dbReference type="InterPro" id="IPR050134">
    <property type="entry name" value="NAD-dep_sirtuin_deacylases"/>
</dbReference>
<dbReference type="SUPFAM" id="SSF81606">
    <property type="entry name" value="PP2C-like"/>
    <property type="match status" value="1"/>
</dbReference>
<dbReference type="PROSITE" id="PS50305">
    <property type="entry name" value="SIRTUIN"/>
    <property type="match status" value="1"/>
</dbReference>
<dbReference type="PANTHER" id="PTHR11085">
    <property type="entry name" value="NAD-DEPENDENT PROTEIN DEACYLASE SIRTUIN-5, MITOCHONDRIAL-RELATED"/>
    <property type="match status" value="1"/>
</dbReference>
<organism evidence="10 11">
    <name type="scientific">Pyrrhoderma noxium</name>
    <dbReference type="NCBI Taxonomy" id="2282107"/>
    <lineage>
        <taxon>Eukaryota</taxon>
        <taxon>Fungi</taxon>
        <taxon>Dikarya</taxon>
        <taxon>Basidiomycota</taxon>
        <taxon>Agaricomycotina</taxon>
        <taxon>Agaricomycetes</taxon>
        <taxon>Hymenochaetales</taxon>
        <taxon>Hymenochaetaceae</taxon>
        <taxon>Pyrrhoderma</taxon>
    </lineage>
</organism>
<evidence type="ECO:0000259" key="8">
    <source>
        <dbReference type="PROSITE" id="PS50305"/>
    </source>
</evidence>
<dbReference type="GO" id="GO:0046872">
    <property type="term" value="F:metal ion binding"/>
    <property type="evidence" value="ECO:0007669"/>
    <property type="project" value="UniProtKB-KW"/>
</dbReference>
<dbReference type="Gene3D" id="3.60.40.10">
    <property type="entry name" value="PPM-type phosphatase domain"/>
    <property type="match status" value="1"/>
</dbReference>
<evidence type="ECO:0000256" key="6">
    <source>
        <dbReference type="PROSITE-ProRule" id="PRU00236"/>
    </source>
</evidence>
<keyword evidence="6" id="KW-0862">Zinc</keyword>
<evidence type="ECO:0000256" key="3">
    <source>
        <dbReference type="ARBA" id="ARBA00022679"/>
    </source>
</evidence>
<dbReference type="InterPro" id="IPR029035">
    <property type="entry name" value="DHS-like_NAD/FAD-binding_dom"/>
</dbReference>
<name>A0A286UM35_9AGAM</name>
<dbReference type="EMBL" id="NBII01000003">
    <property type="protein sequence ID" value="PAV20676.1"/>
    <property type="molecule type" value="Genomic_DNA"/>
</dbReference>
<comment type="similarity">
    <text evidence="2">Belongs to the sirtuin family. Class I subfamily.</text>
</comment>
<evidence type="ECO:0000256" key="4">
    <source>
        <dbReference type="ARBA" id="ARBA00023027"/>
    </source>
</evidence>
<dbReference type="GO" id="GO:0005739">
    <property type="term" value="C:mitochondrion"/>
    <property type="evidence" value="ECO:0007669"/>
    <property type="project" value="UniProtKB-SubCell"/>
</dbReference>
<protein>
    <submittedName>
        <fullName evidence="10">Serine threonine phosphatase 2C</fullName>
    </submittedName>
</protein>
<keyword evidence="3" id="KW-0808">Transferase</keyword>
<dbReference type="GO" id="GO:0005634">
    <property type="term" value="C:nucleus"/>
    <property type="evidence" value="ECO:0007669"/>
    <property type="project" value="TreeGrafter"/>
</dbReference>
<feature type="region of interest" description="Disordered" evidence="7">
    <location>
        <begin position="466"/>
        <end position="489"/>
    </location>
</feature>
<gene>
    <name evidence="10" type="ORF">PNOK_0330300</name>
</gene>
<evidence type="ECO:0000256" key="5">
    <source>
        <dbReference type="ARBA" id="ARBA00023128"/>
    </source>
</evidence>
<evidence type="ECO:0000256" key="2">
    <source>
        <dbReference type="ARBA" id="ARBA00006924"/>
    </source>
</evidence>
<accession>A0A286UM35</accession>